<dbReference type="EMBL" id="BTRK01000002">
    <property type="protein sequence ID" value="GMR35714.1"/>
    <property type="molecule type" value="Genomic_DNA"/>
</dbReference>
<evidence type="ECO:0000259" key="3">
    <source>
        <dbReference type="PROSITE" id="PS01031"/>
    </source>
</evidence>
<gene>
    <name evidence="4" type="ORF">PMAYCL1PPCAC_05909</name>
</gene>
<evidence type="ECO:0000256" key="2">
    <source>
        <dbReference type="RuleBase" id="RU003616"/>
    </source>
</evidence>
<dbReference type="InterPro" id="IPR001436">
    <property type="entry name" value="Alpha-crystallin/sHSP_animal"/>
</dbReference>
<sequence>MIGVEVEREHALWNWPEQANDGVVKVHNDEDKFEVHLDAPFFTPKEIQVQVVDQTVHIHAEYLSRSGPLGDVSRSISRSYKLPEDVNCELVRSHLTPQGVLIITAIKKPHLSWPPRVVMYDAAWV</sequence>
<feature type="non-terminal residue" evidence="4">
    <location>
        <position position="125"/>
    </location>
</feature>
<dbReference type="GO" id="GO:0009408">
    <property type="term" value="P:response to heat"/>
    <property type="evidence" value="ECO:0007669"/>
    <property type="project" value="TreeGrafter"/>
</dbReference>
<dbReference type="CDD" id="cd06526">
    <property type="entry name" value="metazoan_ACD"/>
    <property type="match status" value="1"/>
</dbReference>
<evidence type="ECO:0000313" key="4">
    <source>
        <dbReference type="EMBL" id="GMR35714.1"/>
    </source>
</evidence>
<dbReference type="AlphaFoldDB" id="A0AAN4Z9Q2"/>
<proteinExistence type="inferred from homology"/>
<dbReference type="GO" id="GO:0051082">
    <property type="term" value="F:unfolded protein binding"/>
    <property type="evidence" value="ECO:0007669"/>
    <property type="project" value="TreeGrafter"/>
</dbReference>
<comment type="caution">
    <text evidence="4">The sequence shown here is derived from an EMBL/GenBank/DDBJ whole genome shotgun (WGS) entry which is preliminary data.</text>
</comment>
<evidence type="ECO:0000313" key="5">
    <source>
        <dbReference type="Proteomes" id="UP001328107"/>
    </source>
</evidence>
<dbReference type="SUPFAM" id="SSF49764">
    <property type="entry name" value="HSP20-like chaperones"/>
    <property type="match status" value="1"/>
</dbReference>
<dbReference type="GO" id="GO:0005634">
    <property type="term" value="C:nucleus"/>
    <property type="evidence" value="ECO:0007669"/>
    <property type="project" value="TreeGrafter"/>
</dbReference>
<dbReference type="Pfam" id="PF00011">
    <property type="entry name" value="HSP20"/>
    <property type="match status" value="1"/>
</dbReference>
<dbReference type="Gene3D" id="2.60.40.790">
    <property type="match status" value="1"/>
</dbReference>
<reference evidence="5" key="1">
    <citation type="submission" date="2022-10" db="EMBL/GenBank/DDBJ databases">
        <title>Genome assembly of Pristionchus species.</title>
        <authorList>
            <person name="Yoshida K."/>
            <person name="Sommer R.J."/>
        </authorList>
    </citation>
    <scope>NUCLEOTIDE SEQUENCE [LARGE SCALE GENOMIC DNA]</scope>
    <source>
        <strain evidence="5">RS5460</strain>
    </source>
</reference>
<comment type="similarity">
    <text evidence="1 2">Belongs to the small heat shock protein (HSP20) family.</text>
</comment>
<evidence type="ECO:0000256" key="1">
    <source>
        <dbReference type="PROSITE-ProRule" id="PRU00285"/>
    </source>
</evidence>
<keyword evidence="5" id="KW-1185">Reference proteome</keyword>
<dbReference type="GO" id="GO:0042026">
    <property type="term" value="P:protein refolding"/>
    <property type="evidence" value="ECO:0007669"/>
    <property type="project" value="TreeGrafter"/>
</dbReference>
<dbReference type="PANTHER" id="PTHR45640">
    <property type="entry name" value="HEAT SHOCK PROTEIN HSP-12.2-RELATED"/>
    <property type="match status" value="1"/>
</dbReference>
<feature type="domain" description="SHSP" evidence="3">
    <location>
        <begin position="14"/>
        <end position="123"/>
    </location>
</feature>
<dbReference type="PRINTS" id="PR00299">
    <property type="entry name" value="ACRYSTALLIN"/>
</dbReference>
<dbReference type="Proteomes" id="UP001328107">
    <property type="component" value="Unassembled WGS sequence"/>
</dbReference>
<organism evidence="4 5">
    <name type="scientific">Pristionchus mayeri</name>
    <dbReference type="NCBI Taxonomy" id="1317129"/>
    <lineage>
        <taxon>Eukaryota</taxon>
        <taxon>Metazoa</taxon>
        <taxon>Ecdysozoa</taxon>
        <taxon>Nematoda</taxon>
        <taxon>Chromadorea</taxon>
        <taxon>Rhabditida</taxon>
        <taxon>Rhabditina</taxon>
        <taxon>Diplogasteromorpha</taxon>
        <taxon>Diplogasteroidea</taxon>
        <taxon>Neodiplogasteridae</taxon>
        <taxon>Pristionchus</taxon>
    </lineage>
</organism>
<dbReference type="InterPro" id="IPR002068">
    <property type="entry name" value="A-crystallin/Hsp20_dom"/>
</dbReference>
<accession>A0AAN4Z9Q2</accession>
<name>A0AAN4Z9Q2_9BILA</name>
<dbReference type="InterPro" id="IPR008978">
    <property type="entry name" value="HSP20-like_chaperone"/>
</dbReference>
<protein>
    <recommendedName>
        <fullName evidence="3">SHSP domain-containing protein</fullName>
    </recommendedName>
</protein>
<dbReference type="PANTHER" id="PTHR45640:SF35">
    <property type="entry name" value="HEAT SHOCK PROTEIN HSP-12.2"/>
    <property type="match status" value="1"/>
</dbReference>
<dbReference type="GO" id="GO:0005737">
    <property type="term" value="C:cytoplasm"/>
    <property type="evidence" value="ECO:0007669"/>
    <property type="project" value="TreeGrafter"/>
</dbReference>
<dbReference type="PROSITE" id="PS01031">
    <property type="entry name" value="SHSP"/>
    <property type="match status" value="1"/>
</dbReference>